<proteinExistence type="predicted"/>
<protein>
    <submittedName>
        <fullName evidence="1">Uncharacterized protein</fullName>
    </submittedName>
</protein>
<gene>
    <name evidence="1" type="ORF">ACE1CC_08380</name>
</gene>
<organism evidence="1 2">
    <name type="scientific">Floridaenema aerugineum BLCC-F46</name>
    <dbReference type="NCBI Taxonomy" id="3153654"/>
    <lineage>
        <taxon>Bacteria</taxon>
        <taxon>Bacillati</taxon>
        <taxon>Cyanobacteriota</taxon>
        <taxon>Cyanophyceae</taxon>
        <taxon>Oscillatoriophycideae</taxon>
        <taxon>Aerosakkonematales</taxon>
        <taxon>Aerosakkonemataceae</taxon>
        <taxon>Floridanema</taxon>
        <taxon>Floridanema aerugineum</taxon>
    </lineage>
</organism>
<dbReference type="EMBL" id="JBHFNQ010000064">
    <property type="protein sequence ID" value="MFB2876898.1"/>
    <property type="molecule type" value="Genomic_DNA"/>
</dbReference>
<dbReference type="Proteomes" id="UP001576774">
    <property type="component" value="Unassembled WGS sequence"/>
</dbReference>
<evidence type="ECO:0000313" key="1">
    <source>
        <dbReference type="EMBL" id="MFB2876898.1"/>
    </source>
</evidence>
<comment type="caution">
    <text evidence="1">The sequence shown here is derived from an EMBL/GenBank/DDBJ whole genome shotgun (WGS) entry which is preliminary data.</text>
</comment>
<keyword evidence="2" id="KW-1185">Reference proteome</keyword>
<dbReference type="RefSeq" id="WP_413270016.1">
    <property type="nucleotide sequence ID" value="NZ_JBHFNQ010000064.1"/>
</dbReference>
<evidence type="ECO:0000313" key="2">
    <source>
        <dbReference type="Proteomes" id="UP001576774"/>
    </source>
</evidence>
<sequence>MKTKAEIQEQYLEWLKGKSLRTIARQVGISHSAVQAKFQMLYGRQATDPVATSLVRSLLDDYGCTEEVLSLLPKLIGVYENTQHRSRHSINQLTRYQTATDDLMMDYLTEVASVSDDNGVTALFYSPDEREAEDKPEPLKLPLFLLLSVALVNLLGVLMPKKSSVANFKNKQEKTLLAS</sequence>
<name>A0ABV4X3V8_9CYAN</name>
<reference evidence="1 2" key="1">
    <citation type="submission" date="2024-09" db="EMBL/GenBank/DDBJ databases">
        <title>Floridaenema gen nov. (Aerosakkonemataceae, Aerosakkonematales ord. nov., Cyanobacteria) from benthic tropical and subtropical fresh waters, with the description of four new species.</title>
        <authorList>
            <person name="Moretto J.A."/>
            <person name="Berthold D.E."/>
            <person name="Lefler F.W."/>
            <person name="Huang I.-S."/>
            <person name="Laughinghouse H. IV."/>
        </authorList>
    </citation>
    <scope>NUCLEOTIDE SEQUENCE [LARGE SCALE GENOMIC DNA]</scope>
    <source>
        <strain evidence="1 2">BLCC-F46</strain>
    </source>
</reference>
<accession>A0ABV4X3V8</accession>